<name>A0ABV9GM31_9BACL</name>
<dbReference type="RefSeq" id="WP_376845298.1">
    <property type="nucleotide sequence ID" value="NZ_JBHSFW010000001.1"/>
</dbReference>
<evidence type="ECO:0000256" key="2">
    <source>
        <dbReference type="SAM" id="SignalP"/>
    </source>
</evidence>
<reference evidence="4" key="1">
    <citation type="journal article" date="2019" name="Int. J. Syst. Evol. Microbiol.">
        <title>The Global Catalogue of Microorganisms (GCM) 10K type strain sequencing project: providing services to taxonomists for standard genome sequencing and annotation.</title>
        <authorList>
            <consortium name="The Broad Institute Genomics Platform"/>
            <consortium name="The Broad Institute Genome Sequencing Center for Infectious Disease"/>
            <person name="Wu L."/>
            <person name="Ma J."/>
        </authorList>
    </citation>
    <scope>NUCLEOTIDE SEQUENCE [LARGE SCALE GENOMIC DNA]</scope>
    <source>
        <strain evidence="4">CGMCC 1.16306</strain>
    </source>
</reference>
<evidence type="ECO:0000313" key="4">
    <source>
        <dbReference type="Proteomes" id="UP001596022"/>
    </source>
</evidence>
<keyword evidence="4" id="KW-1185">Reference proteome</keyword>
<evidence type="ECO:0000256" key="1">
    <source>
        <dbReference type="SAM" id="Phobius"/>
    </source>
</evidence>
<sequence>MLKKCFAGLAAAAVAFFFTFNFSHAENVGHGKMYDTFLKKYKEENYDFKKGSLKLEHVQTINLDNPITVKVGTKDEQITQIQVAIGHFKTVRDGIFYKDWKDYAYYAPEIGQVLTEGDVMNVKAIKDFQNKYSSGVSLQLGAITGLLFLFFIIPLIFAYIWLKFKYNSMDFKLKNGMLQTEPNNR</sequence>
<keyword evidence="2" id="KW-0732">Signal</keyword>
<evidence type="ECO:0000313" key="3">
    <source>
        <dbReference type="EMBL" id="MFC4618300.1"/>
    </source>
</evidence>
<organism evidence="3 4">
    <name type="scientific">Camelliibacillus cellulosilyticus</name>
    <dbReference type="NCBI Taxonomy" id="2174486"/>
    <lineage>
        <taxon>Bacteria</taxon>
        <taxon>Bacillati</taxon>
        <taxon>Bacillota</taxon>
        <taxon>Bacilli</taxon>
        <taxon>Bacillales</taxon>
        <taxon>Sporolactobacillaceae</taxon>
        <taxon>Camelliibacillus</taxon>
    </lineage>
</organism>
<keyword evidence="1" id="KW-1133">Transmembrane helix</keyword>
<keyword evidence="1" id="KW-0472">Membrane</keyword>
<proteinExistence type="predicted"/>
<keyword evidence="1" id="KW-0812">Transmembrane</keyword>
<feature type="transmembrane region" description="Helical" evidence="1">
    <location>
        <begin position="140"/>
        <end position="162"/>
    </location>
</feature>
<protein>
    <submittedName>
        <fullName evidence="3">Uncharacterized protein</fullName>
    </submittedName>
</protein>
<dbReference type="EMBL" id="JBHSFW010000001">
    <property type="protein sequence ID" value="MFC4618300.1"/>
    <property type="molecule type" value="Genomic_DNA"/>
</dbReference>
<comment type="caution">
    <text evidence="3">The sequence shown here is derived from an EMBL/GenBank/DDBJ whole genome shotgun (WGS) entry which is preliminary data.</text>
</comment>
<feature type="chain" id="PRO_5046949811" evidence="2">
    <location>
        <begin position="26"/>
        <end position="185"/>
    </location>
</feature>
<accession>A0ABV9GM31</accession>
<dbReference type="Proteomes" id="UP001596022">
    <property type="component" value="Unassembled WGS sequence"/>
</dbReference>
<gene>
    <name evidence="3" type="ORF">ACFO4N_06095</name>
</gene>
<feature type="signal peptide" evidence="2">
    <location>
        <begin position="1"/>
        <end position="25"/>
    </location>
</feature>